<feature type="region of interest" description="Disordered" evidence="2">
    <location>
        <begin position="285"/>
        <end position="331"/>
    </location>
</feature>
<feature type="region of interest" description="Disordered" evidence="2">
    <location>
        <begin position="1"/>
        <end position="48"/>
    </location>
</feature>
<dbReference type="PANTHER" id="PTHR46115">
    <property type="entry name" value="THIOREDOXIN-LIKE PROTEIN 1"/>
    <property type="match status" value="1"/>
</dbReference>
<dbReference type="Proteomes" id="UP000091820">
    <property type="component" value="Unassembled WGS sequence"/>
</dbReference>
<reference evidence="5" key="1">
    <citation type="submission" date="2014-03" db="EMBL/GenBank/DDBJ databases">
        <authorList>
            <person name="Aksoy S."/>
            <person name="Warren W."/>
            <person name="Wilson R.K."/>
        </authorList>
    </citation>
    <scope>NUCLEOTIDE SEQUENCE [LARGE SCALE GENOMIC DNA]</scope>
    <source>
        <strain evidence="5">IAEA</strain>
    </source>
</reference>
<dbReference type="PROSITE" id="PS00194">
    <property type="entry name" value="THIOREDOXIN_1"/>
    <property type="match status" value="2"/>
</dbReference>
<feature type="compositionally biased region" description="Low complexity" evidence="2">
    <location>
        <begin position="15"/>
        <end position="34"/>
    </location>
</feature>
<evidence type="ECO:0000256" key="1">
    <source>
        <dbReference type="ARBA" id="ARBA00023157"/>
    </source>
</evidence>
<keyword evidence="5" id="KW-1185">Reference proteome</keyword>
<dbReference type="PROSITE" id="PS51352">
    <property type="entry name" value="THIOREDOXIN_2"/>
    <property type="match status" value="2"/>
</dbReference>
<dbReference type="EnsemblMetazoa" id="GBRI035486-RA">
    <property type="protein sequence ID" value="GBRI035486-PA"/>
    <property type="gene ID" value="GBRI035486"/>
</dbReference>
<dbReference type="VEuPathDB" id="VectorBase:GBRI035486"/>
<dbReference type="PRINTS" id="PR00421">
    <property type="entry name" value="THIOREDOXIN"/>
</dbReference>
<dbReference type="AlphaFoldDB" id="A0A1A9WX00"/>
<dbReference type="InterPro" id="IPR017937">
    <property type="entry name" value="Thioredoxin_CS"/>
</dbReference>
<dbReference type="InterPro" id="IPR013766">
    <property type="entry name" value="Thioredoxin_domain"/>
</dbReference>
<organism evidence="4 5">
    <name type="scientific">Glossina brevipalpis</name>
    <dbReference type="NCBI Taxonomy" id="37001"/>
    <lineage>
        <taxon>Eukaryota</taxon>
        <taxon>Metazoa</taxon>
        <taxon>Ecdysozoa</taxon>
        <taxon>Arthropoda</taxon>
        <taxon>Hexapoda</taxon>
        <taxon>Insecta</taxon>
        <taxon>Pterygota</taxon>
        <taxon>Neoptera</taxon>
        <taxon>Endopterygota</taxon>
        <taxon>Diptera</taxon>
        <taxon>Brachycera</taxon>
        <taxon>Muscomorpha</taxon>
        <taxon>Hippoboscoidea</taxon>
        <taxon>Glossinidae</taxon>
        <taxon>Glossina</taxon>
    </lineage>
</organism>
<dbReference type="CDD" id="cd02947">
    <property type="entry name" value="TRX_family"/>
    <property type="match status" value="2"/>
</dbReference>
<keyword evidence="1" id="KW-1015">Disulfide bond</keyword>
<feature type="compositionally biased region" description="Polar residues" evidence="2">
    <location>
        <begin position="1"/>
        <end position="11"/>
    </location>
</feature>
<feature type="domain" description="Thioredoxin" evidence="3">
    <location>
        <begin position="19"/>
        <end position="175"/>
    </location>
</feature>
<protein>
    <recommendedName>
        <fullName evidence="3">Thioredoxin domain-containing protein</fullName>
    </recommendedName>
</protein>
<feature type="compositionally biased region" description="Polar residues" evidence="2">
    <location>
        <begin position="291"/>
        <end position="300"/>
    </location>
</feature>
<evidence type="ECO:0000313" key="4">
    <source>
        <dbReference type="EnsemblMetazoa" id="GBRI035486-PA"/>
    </source>
</evidence>
<accession>A0A1A9WX00</accession>
<proteinExistence type="predicted"/>
<dbReference type="Gene3D" id="3.40.30.10">
    <property type="entry name" value="Glutaredoxin"/>
    <property type="match status" value="2"/>
</dbReference>
<name>A0A1A9WX00_9MUSC</name>
<feature type="domain" description="Thioredoxin" evidence="3">
    <location>
        <begin position="176"/>
        <end position="262"/>
    </location>
</feature>
<sequence length="331" mass="36751">MTSPSATNIQNPRRPGTNAPSAGGAPSGTTSGTTGKIGTRRQTVTKKVDDTSENKVRLIGDKEDFENILTMAGDKYIMVEFFATWCGPCRMLACKIDELASLYQDKAIMVKVDVDDFEDLAAEYNITSMPAFMIIKNKQKTRNMPAVPQPRRSINSIVLIHDEEEYYNAMKKIGSKLLVIEYYASWCGPCKMINSRLEKLAEKYLDKLVIVKIDVDECEQLAIDNNIAAMPTLILMKDNKKLGQFAGSRVDQLEKNVERLIKKPEVVPTGQQPLSLVTSVLKPVKTDPYQRPSTSSSNDADTPVDADNASTSKNSKIKKPLRLSAARRILK</sequence>
<dbReference type="STRING" id="37001.A0A1A9WX00"/>
<evidence type="ECO:0000256" key="2">
    <source>
        <dbReference type="SAM" id="MobiDB-lite"/>
    </source>
</evidence>
<dbReference type="Pfam" id="PF00085">
    <property type="entry name" value="Thioredoxin"/>
    <property type="match status" value="2"/>
</dbReference>
<evidence type="ECO:0000313" key="5">
    <source>
        <dbReference type="Proteomes" id="UP000091820"/>
    </source>
</evidence>
<dbReference type="SUPFAM" id="SSF52833">
    <property type="entry name" value="Thioredoxin-like"/>
    <property type="match status" value="2"/>
</dbReference>
<evidence type="ECO:0000259" key="3">
    <source>
        <dbReference type="PROSITE" id="PS51352"/>
    </source>
</evidence>
<dbReference type="InterPro" id="IPR036249">
    <property type="entry name" value="Thioredoxin-like_sf"/>
</dbReference>
<reference evidence="4" key="2">
    <citation type="submission" date="2020-05" db="UniProtKB">
        <authorList>
            <consortium name="EnsemblMetazoa"/>
        </authorList>
    </citation>
    <scope>IDENTIFICATION</scope>
    <source>
        <strain evidence="4">IAEA</strain>
    </source>
</reference>